<feature type="region of interest" description="Disordered" evidence="1">
    <location>
        <begin position="168"/>
        <end position="239"/>
    </location>
</feature>
<dbReference type="EMBL" id="JBCGDC010000073">
    <property type="protein sequence ID" value="MFB6395931.1"/>
    <property type="molecule type" value="Genomic_DNA"/>
</dbReference>
<reference evidence="2 3" key="1">
    <citation type="submission" date="2024-04" db="EMBL/GenBank/DDBJ databases">
        <title>Polymorphospora sp. isolated from Baiyangdian Lake in Xiong'an New Area.</title>
        <authorList>
            <person name="Zhang X."/>
            <person name="Liu J."/>
        </authorList>
    </citation>
    <scope>NUCLEOTIDE SEQUENCE [LARGE SCALE GENOMIC DNA]</scope>
    <source>
        <strain evidence="2 3">2-325</strain>
    </source>
</reference>
<evidence type="ECO:0000256" key="1">
    <source>
        <dbReference type="SAM" id="MobiDB-lite"/>
    </source>
</evidence>
<feature type="compositionally biased region" description="Basic and acidic residues" evidence="1">
    <location>
        <begin position="196"/>
        <end position="205"/>
    </location>
</feature>
<proteinExistence type="predicted"/>
<feature type="compositionally biased region" description="Low complexity" evidence="1">
    <location>
        <begin position="174"/>
        <end position="186"/>
    </location>
</feature>
<dbReference type="Proteomes" id="UP001582793">
    <property type="component" value="Unassembled WGS sequence"/>
</dbReference>
<evidence type="ECO:0000313" key="2">
    <source>
        <dbReference type="EMBL" id="MFB6395931.1"/>
    </source>
</evidence>
<comment type="caution">
    <text evidence="2">The sequence shown here is derived from an EMBL/GenBank/DDBJ whole genome shotgun (WGS) entry which is preliminary data.</text>
</comment>
<accession>A0ABV5CVB1</accession>
<gene>
    <name evidence="2" type="ORF">AAFH96_22880</name>
</gene>
<evidence type="ECO:0000313" key="3">
    <source>
        <dbReference type="Proteomes" id="UP001582793"/>
    </source>
</evidence>
<feature type="compositionally biased region" description="Low complexity" evidence="1">
    <location>
        <begin position="206"/>
        <end position="224"/>
    </location>
</feature>
<keyword evidence="3" id="KW-1185">Reference proteome</keyword>
<feature type="compositionally biased region" description="Basic and acidic residues" evidence="1">
    <location>
        <begin position="9"/>
        <end position="19"/>
    </location>
</feature>
<protein>
    <submittedName>
        <fullName evidence="2">Uncharacterized protein</fullName>
    </submittedName>
</protein>
<feature type="compositionally biased region" description="Basic residues" evidence="1">
    <location>
        <begin position="23"/>
        <end position="39"/>
    </location>
</feature>
<feature type="region of interest" description="Disordered" evidence="1">
    <location>
        <begin position="1"/>
        <end position="47"/>
    </location>
</feature>
<sequence length="239" mass="26474">MTGSIIRPVAERTGREQADLARIPRRRRRAPRSPPRPRRPLYQAIDRAGNTSKQRSLWLRVDHTGPTVEVEDITDGTSYGDSGTLTPNWTVSNSTSGAAGTNNVALLDGNQIRRDKTIKLADLPLGEHTLTITAKYQAGNVTTKTVKFTTTTSLTDLHTLVNGYAATRTISATQGRPTQRQPQPGRGRPERRRQGHRDDRSEHLPQPRQHPQRPRTTGTTGPRRASPDHLNPNLTPETA</sequence>
<organism evidence="2 3">
    <name type="scientific">Polymorphospora lycopeni</name>
    <dbReference type="NCBI Taxonomy" id="3140240"/>
    <lineage>
        <taxon>Bacteria</taxon>
        <taxon>Bacillati</taxon>
        <taxon>Actinomycetota</taxon>
        <taxon>Actinomycetes</taxon>
        <taxon>Micromonosporales</taxon>
        <taxon>Micromonosporaceae</taxon>
        <taxon>Polymorphospora</taxon>
    </lineage>
</organism>
<name>A0ABV5CVB1_9ACTN</name>